<comment type="caution">
    <text evidence="3">The sequence shown here is derived from an EMBL/GenBank/DDBJ whole genome shotgun (WGS) entry which is preliminary data.</text>
</comment>
<organism evidence="3 4">
    <name type="scientific">Micromonospora chalcea</name>
    <dbReference type="NCBI Taxonomy" id="1874"/>
    <lineage>
        <taxon>Bacteria</taxon>
        <taxon>Bacillati</taxon>
        <taxon>Actinomycetota</taxon>
        <taxon>Actinomycetes</taxon>
        <taxon>Micromonosporales</taxon>
        <taxon>Micromonosporaceae</taxon>
        <taxon>Micromonospora</taxon>
    </lineage>
</organism>
<dbReference type="InterPro" id="IPR050268">
    <property type="entry name" value="NADH-dep_flavin_reductase"/>
</dbReference>
<reference evidence="3 4" key="1">
    <citation type="submission" date="2018-05" db="EMBL/GenBank/DDBJ databases">
        <title>Micromonospora from Atacama Desert.</title>
        <authorList>
            <person name="Carro L."/>
            <person name="Goodfellow M."/>
            <person name="Klenk H.-P."/>
        </authorList>
    </citation>
    <scope>NUCLEOTIDE SEQUENCE [LARGE SCALE GENOMIC DNA]</scope>
    <source>
        <strain evidence="3 4">LB41</strain>
    </source>
</reference>
<dbReference type="Pfam" id="PF01613">
    <property type="entry name" value="Flavin_Reduct"/>
    <property type="match status" value="1"/>
</dbReference>
<evidence type="ECO:0000313" key="4">
    <source>
        <dbReference type="Proteomes" id="UP000274694"/>
    </source>
</evidence>
<feature type="domain" description="Flavin reductase like" evidence="2">
    <location>
        <begin position="5"/>
        <end position="152"/>
    </location>
</feature>
<evidence type="ECO:0000259" key="2">
    <source>
        <dbReference type="SMART" id="SM00903"/>
    </source>
</evidence>
<dbReference type="SUPFAM" id="SSF50475">
    <property type="entry name" value="FMN-binding split barrel"/>
    <property type="match status" value="1"/>
</dbReference>
<name>A0ABX9Y8L9_MICCH</name>
<evidence type="ECO:0000313" key="3">
    <source>
        <dbReference type="EMBL" id="RQW96403.1"/>
    </source>
</evidence>
<dbReference type="Proteomes" id="UP000274694">
    <property type="component" value="Unassembled WGS sequence"/>
</dbReference>
<gene>
    <name evidence="3" type="ORF">DLJ60_05185</name>
</gene>
<dbReference type="RefSeq" id="WP_043330434.1">
    <property type="nucleotide sequence ID" value="NZ_JBNCKX010000003.1"/>
</dbReference>
<dbReference type="InterPro" id="IPR002563">
    <property type="entry name" value="Flavin_Rdtase-like_dom"/>
</dbReference>
<dbReference type="SMART" id="SM00903">
    <property type="entry name" value="Flavin_Reduct"/>
    <property type="match status" value="1"/>
</dbReference>
<proteinExistence type="predicted"/>
<keyword evidence="4" id="KW-1185">Reference proteome</keyword>
<dbReference type="EMBL" id="QGTA01000114">
    <property type="protein sequence ID" value="RQW96403.1"/>
    <property type="molecule type" value="Genomic_DNA"/>
</dbReference>
<dbReference type="Gene3D" id="2.30.110.10">
    <property type="entry name" value="Electron Transport, Fmn-binding Protein, Chain A"/>
    <property type="match status" value="1"/>
</dbReference>
<evidence type="ECO:0000256" key="1">
    <source>
        <dbReference type="ARBA" id="ARBA00023002"/>
    </source>
</evidence>
<keyword evidence="1" id="KW-0560">Oxidoreductase</keyword>
<accession>A0ABX9Y8L9</accession>
<dbReference type="InterPro" id="IPR012349">
    <property type="entry name" value="Split_barrel_FMN-bd"/>
</dbReference>
<dbReference type="PANTHER" id="PTHR30466:SF1">
    <property type="entry name" value="FMN REDUCTASE (NADH) RUTF"/>
    <property type="match status" value="1"/>
</dbReference>
<protein>
    <submittedName>
        <fullName evidence="3">Flavin reductase</fullName>
    </submittedName>
</protein>
<dbReference type="PANTHER" id="PTHR30466">
    <property type="entry name" value="FLAVIN REDUCTASE"/>
    <property type="match status" value="1"/>
</dbReference>
<sequence length="161" mass="17176">MRAVMGAFATGVTVVTSGRELPHGMTANAFTSVSLDPAMVLVCVKQSAAMHSTILANGMFAVSILAAGQEELARYFASPSRPRDEREFRTVDFRPGEHTGSPIIEGNLGWVECELAAVYEGGDHSIFLGSVLDIGHGDRTDALVFHTGRFSVLATDVHGVR</sequence>